<evidence type="ECO:0000313" key="2">
    <source>
        <dbReference type="Proteomes" id="UP000032142"/>
    </source>
</evidence>
<reference evidence="2" key="1">
    <citation type="submission" date="2014-09" db="EMBL/GenBank/DDBJ databases">
        <authorList>
            <person name="Mudge J."/>
            <person name="Ramaraj T."/>
            <person name="Lindquist I.E."/>
            <person name="Bharti A.K."/>
            <person name="Sundararajan A."/>
            <person name="Cameron C.T."/>
            <person name="Woodward J.E."/>
            <person name="May G.D."/>
            <person name="Brubaker C."/>
            <person name="Broadhvest J."/>
            <person name="Wilkins T.A."/>
        </authorList>
    </citation>
    <scope>NUCLEOTIDE SEQUENCE</scope>
    <source>
        <strain evidence="2">cv. AKA8401</strain>
    </source>
</reference>
<gene>
    <name evidence="1" type="ORF">F383_36812</name>
</gene>
<protein>
    <submittedName>
        <fullName evidence="1">Uncharacterized protein</fullName>
    </submittedName>
</protein>
<comment type="caution">
    <text evidence="1">The sequence shown here is derived from an EMBL/GenBank/DDBJ whole genome shotgun (WGS) entry which is preliminary data.</text>
</comment>
<dbReference type="EMBL" id="JRRC01006892">
    <property type="protein sequence ID" value="KHF97439.1"/>
    <property type="molecule type" value="Genomic_DNA"/>
</dbReference>
<dbReference type="Proteomes" id="UP000032142">
    <property type="component" value="Unassembled WGS sequence"/>
</dbReference>
<name>A0A0B0M9N7_GOSAR</name>
<sequence>MSGILEASYELGDRQQSLSHYQLSSVFYKLNF</sequence>
<evidence type="ECO:0000313" key="1">
    <source>
        <dbReference type="EMBL" id="KHF97439.1"/>
    </source>
</evidence>
<dbReference type="AlphaFoldDB" id="A0A0B0M9N7"/>
<accession>A0A0B0M9N7</accession>
<organism evidence="1 2">
    <name type="scientific">Gossypium arboreum</name>
    <name type="common">Tree cotton</name>
    <name type="synonym">Gossypium nanking</name>
    <dbReference type="NCBI Taxonomy" id="29729"/>
    <lineage>
        <taxon>Eukaryota</taxon>
        <taxon>Viridiplantae</taxon>
        <taxon>Streptophyta</taxon>
        <taxon>Embryophyta</taxon>
        <taxon>Tracheophyta</taxon>
        <taxon>Spermatophyta</taxon>
        <taxon>Magnoliopsida</taxon>
        <taxon>eudicotyledons</taxon>
        <taxon>Gunneridae</taxon>
        <taxon>Pentapetalae</taxon>
        <taxon>rosids</taxon>
        <taxon>malvids</taxon>
        <taxon>Malvales</taxon>
        <taxon>Malvaceae</taxon>
        <taxon>Malvoideae</taxon>
        <taxon>Gossypium</taxon>
    </lineage>
</organism>
<proteinExistence type="predicted"/>
<keyword evidence="2" id="KW-1185">Reference proteome</keyword>